<dbReference type="GO" id="GO:0003723">
    <property type="term" value="F:RNA binding"/>
    <property type="evidence" value="ECO:0007669"/>
    <property type="project" value="UniProtKB-UniRule"/>
</dbReference>
<dbReference type="Pfam" id="PF00076">
    <property type="entry name" value="RRM_1"/>
    <property type="match status" value="1"/>
</dbReference>
<evidence type="ECO:0000313" key="4">
    <source>
        <dbReference type="EMBL" id="GBE62272.1"/>
    </source>
</evidence>
<dbReference type="PROSITE" id="PS50102">
    <property type="entry name" value="RRM"/>
    <property type="match status" value="1"/>
</dbReference>
<protein>
    <submittedName>
        <fullName evidence="4">RNA recognition motif-containing protein</fullName>
    </submittedName>
</protein>
<evidence type="ECO:0000259" key="3">
    <source>
        <dbReference type="PROSITE" id="PS50102"/>
    </source>
</evidence>
<keyword evidence="5" id="KW-1185">Reference proteome</keyword>
<evidence type="ECO:0000256" key="1">
    <source>
        <dbReference type="PROSITE-ProRule" id="PRU00176"/>
    </source>
</evidence>
<reference evidence="4 5" key="1">
    <citation type="journal article" date="2017" name="BMC Genomics">
        <title>Whole-genome assembly of Babesia ovata and comparative genomics between closely related pathogens.</title>
        <authorList>
            <person name="Yamagishi J."/>
            <person name="Asada M."/>
            <person name="Hakimi H."/>
            <person name="Tanaka T.Q."/>
            <person name="Sugimoto C."/>
            <person name="Kawazu S."/>
        </authorList>
    </citation>
    <scope>NUCLEOTIDE SEQUENCE [LARGE SCALE GENOMIC DNA]</scope>
    <source>
        <strain evidence="4 5">Miyake</strain>
    </source>
</reference>
<feature type="domain" description="RRM" evidence="3">
    <location>
        <begin position="1"/>
        <end position="70"/>
    </location>
</feature>
<name>A0A2H6KH03_9APIC</name>
<evidence type="ECO:0000313" key="5">
    <source>
        <dbReference type="Proteomes" id="UP000236319"/>
    </source>
</evidence>
<dbReference type="SUPFAM" id="SSF54928">
    <property type="entry name" value="RNA-binding domain, RBD"/>
    <property type="match status" value="1"/>
</dbReference>
<dbReference type="OrthoDB" id="272703at2759"/>
<feature type="region of interest" description="Disordered" evidence="2">
    <location>
        <begin position="69"/>
        <end position="90"/>
    </location>
</feature>
<dbReference type="InterPro" id="IPR012677">
    <property type="entry name" value="Nucleotide-bd_a/b_plait_sf"/>
</dbReference>
<sequence>MKQVGEVVRADIIEDYDGKSKVTCHQLTSHSSQGCGLVEFADEETALRAMRELNDTMICDRPIFIREDREGPQTFRGGRRGPNRDWKQSG</sequence>
<comment type="caution">
    <text evidence="4">The sequence shown here is derived from an EMBL/GenBank/DDBJ whole genome shotgun (WGS) entry which is preliminary data.</text>
</comment>
<dbReference type="EMBL" id="BDSA01000004">
    <property type="protein sequence ID" value="GBE62272.1"/>
    <property type="molecule type" value="Genomic_DNA"/>
</dbReference>
<dbReference type="VEuPathDB" id="PiroplasmaDB:BOVATA_037650"/>
<dbReference type="InterPro" id="IPR000504">
    <property type="entry name" value="RRM_dom"/>
</dbReference>
<keyword evidence="1" id="KW-0694">RNA-binding</keyword>
<dbReference type="Gene3D" id="3.30.70.330">
    <property type="match status" value="1"/>
</dbReference>
<dbReference type="InterPro" id="IPR035979">
    <property type="entry name" value="RBD_domain_sf"/>
</dbReference>
<proteinExistence type="predicted"/>
<dbReference type="AlphaFoldDB" id="A0A2H6KH03"/>
<dbReference type="Proteomes" id="UP000236319">
    <property type="component" value="Unassembled WGS sequence"/>
</dbReference>
<dbReference type="RefSeq" id="XP_028868515.1">
    <property type="nucleotide sequence ID" value="XM_029012682.1"/>
</dbReference>
<dbReference type="PROSITE" id="PS51257">
    <property type="entry name" value="PROKAR_LIPOPROTEIN"/>
    <property type="match status" value="1"/>
</dbReference>
<gene>
    <name evidence="4" type="ORF">BOVATA_037650</name>
</gene>
<organism evidence="4 5">
    <name type="scientific">Babesia ovata</name>
    <dbReference type="NCBI Taxonomy" id="189622"/>
    <lineage>
        <taxon>Eukaryota</taxon>
        <taxon>Sar</taxon>
        <taxon>Alveolata</taxon>
        <taxon>Apicomplexa</taxon>
        <taxon>Aconoidasida</taxon>
        <taxon>Piroplasmida</taxon>
        <taxon>Babesiidae</taxon>
        <taxon>Babesia</taxon>
    </lineage>
</organism>
<dbReference type="GeneID" id="39876042"/>
<evidence type="ECO:0000256" key="2">
    <source>
        <dbReference type="SAM" id="MobiDB-lite"/>
    </source>
</evidence>
<accession>A0A2H6KH03</accession>